<evidence type="ECO:0000256" key="2">
    <source>
        <dbReference type="ARBA" id="ARBA00001911"/>
    </source>
</evidence>
<dbReference type="EMBL" id="BLAE01000020">
    <property type="protein sequence ID" value="GES10215.1"/>
    <property type="molecule type" value="Genomic_DNA"/>
</dbReference>
<dbReference type="EC" id="4.2.1.46" evidence="4 8"/>
<keyword evidence="6" id="KW-0520">NAD</keyword>
<comment type="caution">
    <text evidence="10">The sequence shown here is derived from an EMBL/GenBank/DDBJ whole genome shotgun (WGS) entry which is preliminary data.</text>
</comment>
<dbReference type="InterPro" id="IPR016040">
    <property type="entry name" value="NAD(P)-bd_dom"/>
</dbReference>
<dbReference type="InterPro" id="IPR036291">
    <property type="entry name" value="NAD(P)-bd_dom_sf"/>
</dbReference>
<dbReference type="GO" id="GO:0009225">
    <property type="term" value="P:nucleotide-sugar metabolic process"/>
    <property type="evidence" value="ECO:0007669"/>
    <property type="project" value="InterPro"/>
</dbReference>
<dbReference type="CDD" id="cd05246">
    <property type="entry name" value="dTDP_GD_SDR_e"/>
    <property type="match status" value="1"/>
</dbReference>
<reference evidence="10 11" key="1">
    <citation type="submission" date="2019-10" db="EMBL/GenBank/DDBJ databases">
        <title>Whole genome shotgun sequence of Acrocarpospora macrocephala NBRC 16266.</title>
        <authorList>
            <person name="Ichikawa N."/>
            <person name="Kimura A."/>
            <person name="Kitahashi Y."/>
            <person name="Komaki H."/>
            <person name="Oguchi A."/>
        </authorList>
    </citation>
    <scope>NUCLEOTIDE SEQUENCE [LARGE SCALE GENOMIC DNA]</scope>
    <source>
        <strain evidence="10 11">NBRC 16266</strain>
    </source>
</reference>
<gene>
    <name evidence="10" type="primary">rfbB_2</name>
    <name evidence="10" type="ORF">Amac_038120</name>
</gene>
<name>A0A5M3WLR7_9ACTN</name>
<evidence type="ECO:0000313" key="11">
    <source>
        <dbReference type="Proteomes" id="UP000331127"/>
    </source>
</evidence>
<evidence type="ECO:0000256" key="5">
    <source>
        <dbReference type="ARBA" id="ARBA00016977"/>
    </source>
</evidence>
<dbReference type="AlphaFoldDB" id="A0A5M3WLR7"/>
<dbReference type="GO" id="GO:0008460">
    <property type="term" value="F:dTDP-glucose 4,6-dehydratase activity"/>
    <property type="evidence" value="ECO:0007669"/>
    <property type="project" value="UniProtKB-EC"/>
</dbReference>
<evidence type="ECO:0000256" key="6">
    <source>
        <dbReference type="ARBA" id="ARBA00023027"/>
    </source>
</evidence>
<feature type="domain" description="NAD(P)-binding" evidence="9">
    <location>
        <begin position="9"/>
        <end position="309"/>
    </location>
</feature>
<dbReference type="Proteomes" id="UP000331127">
    <property type="component" value="Unassembled WGS sequence"/>
</dbReference>
<accession>A0A5M3WLR7</accession>
<evidence type="ECO:0000256" key="8">
    <source>
        <dbReference type="RuleBase" id="RU004473"/>
    </source>
</evidence>
<comment type="similarity">
    <text evidence="3 8">Belongs to the NAD(P)-dependent epimerase/dehydratase family. dTDP-glucose dehydratase subfamily.</text>
</comment>
<comment type="catalytic activity">
    <reaction evidence="1 8">
        <text>dTDP-alpha-D-glucose = dTDP-4-dehydro-6-deoxy-alpha-D-glucose + H2O</text>
        <dbReference type="Rhea" id="RHEA:17221"/>
        <dbReference type="ChEBI" id="CHEBI:15377"/>
        <dbReference type="ChEBI" id="CHEBI:57477"/>
        <dbReference type="ChEBI" id="CHEBI:57649"/>
        <dbReference type="EC" id="4.2.1.46"/>
    </reaction>
</comment>
<dbReference type="PANTHER" id="PTHR43000">
    <property type="entry name" value="DTDP-D-GLUCOSE 4,6-DEHYDRATASE-RELATED"/>
    <property type="match status" value="1"/>
</dbReference>
<protein>
    <recommendedName>
        <fullName evidence="5 8">dTDP-glucose 4,6-dehydratase</fullName>
        <ecNumber evidence="4 8">4.2.1.46</ecNumber>
    </recommendedName>
</protein>
<organism evidence="10 11">
    <name type="scientific">Acrocarpospora macrocephala</name>
    <dbReference type="NCBI Taxonomy" id="150177"/>
    <lineage>
        <taxon>Bacteria</taxon>
        <taxon>Bacillati</taxon>
        <taxon>Actinomycetota</taxon>
        <taxon>Actinomycetes</taxon>
        <taxon>Streptosporangiales</taxon>
        <taxon>Streptosporangiaceae</taxon>
        <taxon>Acrocarpospora</taxon>
    </lineage>
</organism>
<evidence type="ECO:0000256" key="7">
    <source>
        <dbReference type="ARBA" id="ARBA00023239"/>
    </source>
</evidence>
<dbReference type="RefSeq" id="WP_307729736.1">
    <property type="nucleotide sequence ID" value="NZ_BLAE01000020.1"/>
</dbReference>
<dbReference type="NCBIfam" id="TIGR01181">
    <property type="entry name" value="dTDP_gluc_dehyt"/>
    <property type="match status" value="1"/>
</dbReference>
<evidence type="ECO:0000256" key="3">
    <source>
        <dbReference type="ARBA" id="ARBA00008178"/>
    </source>
</evidence>
<dbReference type="Pfam" id="PF16363">
    <property type="entry name" value="GDP_Man_Dehyd"/>
    <property type="match status" value="1"/>
</dbReference>
<comment type="cofactor">
    <cofactor evidence="2 8">
        <name>NAD(+)</name>
        <dbReference type="ChEBI" id="CHEBI:57540"/>
    </cofactor>
</comment>
<proteinExistence type="inferred from homology"/>
<dbReference type="SUPFAM" id="SSF51735">
    <property type="entry name" value="NAD(P)-binding Rossmann-fold domains"/>
    <property type="match status" value="1"/>
</dbReference>
<keyword evidence="11" id="KW-1185">Reference proteome</keyword>
<sequence length="326" mass="36798">MKEYHMRILVTGGAGFIGSHFVRSMLDGRYPGHEDTRITVLDKLTYAGRRDNLPEAHLKLTFVHGDVCDRQLLADLLPGHDGVVHFAAESHVDRAGDDAEPFVWANVMGTHRLLEQCRTSGIQRVVHVSTDEVYGSIEDGSWTEQFPVEPNNIYSASKAASDCLARAHWRLHGLDLSITRCSNNYGPRQHPEKIIPGFVTRLLQGRDLPLHGDGSAIREWLHVDDHCRAVSLVFDKGRAGEIYNIGGGTELTNRELTGLLLELAGAGWDRVRNVPDRPAQDPRYSLDHRKITEEIGFEPVIDFKEGLEDVFTWYQENRSWWESIDV</sequence>
<keyword evidence="7 8" id="KW-0456">Lyase</keyword>
<evidence type="ECO:0000259" key="9">
    <source>
        <dbReference type="Pfam" id="PF16363"/>
    </source>
</evidence>
<evidence type="ECO:0000313" key="10">
    <source>
        <dbReference type="EMBL" id="GES10215.1"/>
    </source>
</evidence>
<evidence type="ECO:0000256" key="1">
    <source>
        <dbReference type="ARBA" id="ARBA00001539"/>
    </source>
</evidence>
<dbReference type="Gene3D" id="3.40.50.720">
    <property type="entry name" value="NAD(P)-binding Rossmann-like Domain"/>
    <property type="match status" value="1"/>
</dbReference>
<dbReference type="Gene3D" id="3.90.25.10">
    <property type="entry name" value="UDP-galactose 4-epimerase, domain 1"/>
    <property type="match status" value="1"/>
</dbReference>
<dbReference type="InterPro" id="IPR005888">
    <property type="entry name" value="dTDP_Gluc_deHydtase"/>
</dbReference>
<evidence type="ECO:0000256" key="4">
    <source>
        <dbReference type="ARBA" id="ARBA00011990"/>
    </source>
</evidence>